<dbReference type="GO" id="GO:0005634">
    <property type="term" value="C:nucleus"/>
    <property type="evidence" value="ECO:0007669"/>
    <property type="project" value="UniProtKB-SubCell"/>
</dbReference>
<reference evidence="18" key="1">
    <citation type="submission" date="2020-03" db="EMBL/GenBank/DDBJ databases">
        <authorList>
            <person name="Chebbi M.A."/>
            <person name="Drezen J.M."/>
        </authorList>
    </citation>
    <scope>NUCLEOTIDE SEQUENCE</scope>
    <source>
        <tissue evidence="18">Whole body</tissue>
    </source>
</reference>
<dbReference type="Pfam" id="PF11704">
    <property type="entry name" value="Folliculin"/>
    <property type="match status" value="1"/>
</dbReference>
<keyword evidence="9" id="KW-0343">GTPase activation</keyword>
<evidence type="ECO:0000313" key="19">
    <source>
        <dbReference type="Proteomes" id="UP000729913"/>
    </source>
</evidence>
<dbReference type="GO" id="GO:0005096">
    <property type="term" value="F:GTPase activator activity"/>
    <property type="evidence" value="ECO:0007669"/>
    <property type="project" value="UniProtKB-KW"/>
</dbReference>
<dbReference type="GO" id="GO:0005813">
    <property type="term" value="C:centrosome"/>
    <property type="evidence" value="ECO:0007669"/>
    <property type="project" value="UniProtKB-SubCell"/>
</dbReference>
<keyword evidence="13" id="KW-0458">Lysosome</keyword>
<evidence type="ECO:0000256" key="16">
    <source>
        <dbReference type="SAM" id="MobiDB-lite"/>
    </source>
</evidence>
<feature type="compositionally biased region" description="Basic and acidic residues" evidence="16">
    <location>
        <begin position="185"/>
        <end position="196"/>
    </location>
</feature>
<keyword evidence="12" id="KW-0206">Cytoskeleton</keyword>
<keyword evidence="15" id="KW-0966">Cell projection</keyword>
<comment type="similarity">
    <text evidence="7">Belongs to the folliculin family.</text>
</comment>
<dbReference type="Proteomes" id="UP000729913">
    <property type="component" value="Unassembled WGS sequence"/>
</dbReference>
<evidence type="ECO:0000256" key="6">
    <source>
        <dbReference type="ARBA" id="ARBA00004656"/>
    </source>
</evidence>
<evidence type="ECO:0000313" key="18">
    <source>
        <dbReference type="EMBL" id="KAG8041415.1"/>
    </source>
</evidence>
<evidence type="ECO:0000256" key="15">
    <source>
        <dbReference type="ARBA" id="ARBA00023273"/>
    </source>
</evidence>
<dbReference type="GO" id="GO:0005929">
    <property type="term" value="C:cilium"/>
    <property type="evidence" value="ECO:0007669"/>
    <property type="project" value="UniProtKB-SubCell"/>
</dbReference>
<organism evidence="18 19">
    <name type="scientific">Cotesia typhae</name>
    <dbReference type="NCBI Taxonomy" id="2053667"/>
    <lineage>
        <taxon>Eukaryota</taxon>
        <taxon>Metazoa</taxon>
        <taxon>Ecdysozoa</taxon>
        <taxon>Arthropoda</taxon>
        <taxon>Hexapoda</taxon>
        <taxon>Insecta</taxon>
        <taxon>Pterygota</taxon>
        <taxon>Neoptera</taxon>
        <taxon>Endopterygota</taxon>
        <taxon>Hymenoptera</taxon>
        <taxon>Apocrita</taxon>
        <taxon>Ichneumonoidea</taxon>
        <taxon>Braconidae</taxon>
        <taxon>Microgastrinae</taxon>
        <taxon>Cotesia</taxon>
    </lineage>
</organism>
<evidence type="ECO:0000256" key="13">
    <source>
        <dbReference type="ARBA" id="ARBA00023228"/>
    </source>
</evidence>
<dbReference type="PROSITE" id="PS51834">
    <property type="entry name" value="DENN_FLCN_SMCR8"/>
    <property type="match status" value="1"/>
</dbReference>
<dbReference type="InterPro" id="IPR037521">
    <property type="entry name" value="FLCN/SMCR8_DENN"/>
</dbReference>
<evidence type="ECO:0000256" key="7">
    <source>
        <dbReference type="ARBA" id="ARBA00009987"/>
    </source>
</evidence>
<dbReference type="GO" id="GO:0005829">
    <property type="term" value="C:cytosol"/>
    <property type="evidence" value="ECO:0007669"/>
    <property type="project" value="UniProtKB-SubCell"/>
</dbReference>
<evidence type="ECO:0000256" key="8">
    <source>
        <dbReference type="ARBA" id="ARBA00021824"/>
    </source>
</evidence>
<comment type="subcellular location">
    <subcellularLocation>
        <location evidence="2">Cell projection</location>
        <location evidence="2">Cilium</location>
    </subcellularLocation>
    <subcellularLocation>
        <location evidence="4">Cytoplasm</location>
        <location evidence="4">Cytoskeleton</location>
        <location evidence="4">Microtubule organizing center</location>
        <location evidence="4">Centrosome</location>
    </subcellularLocation>
    <subcellularLocation>
        <location evidence="3">Cytoplasm</location>
        <location evidence="3">Cytoskeleton</location>
        <location evidence="3">Spindle</location>
    </subcellularLocation>
    <subcellularLocation>
        <location evidence="5">Cytoplasm</location>
        <location evidence="5">Cytosol</location>
    </subcellularLocation>
    <subcellularLocation>
        <location evidence="6">Lysosome membrane</location>
    </subcellularLocation>
    <subcellularLocation>
        <location evidence="1">Nucleus</location>
    </subcellularLocation>
</comment>
<evidence type="ECO:0000256" key="5">
    <source>
        <dbReference type="ARBA" id="ARBA00004514"/>
    </source>
</evidence>
<evidence type="ECO:0000256" key="3">
    <source>
        <dbReference type="ARBA" id="ARBA00004186"/>
    </source>
</evidence>
<dbReference type="InterPro" id="IPR021713">
    <property type="entry name" value="Folliculin"/>
</dbReference>
<evidence type="ECO:0000256" key="12">
    <source>
        <dbReference type="ARBA" id="ARBA00023212"/>
    </source>
</evidence>
<keyword evidence="14" id="KW-0539">Nucleus</keyword>
<evidence type="ECO:0000256" key="11">
    <source>
        <dbReference type="ARBA" id="ARBA00023136"/>
    </source>
</evidence>
<dbReference type="PANTHER" id="PTHR31441:SF2">
    <property type="entry name" value="FOLLICULIN"/>
    <property type="match status" value="1"/>
</dbReference>
<accession>A0A8J5UXB4</accession>
<evidence type="ECO:0000256" key="14">
    <source>
        <dbReference type="ARBA" id="ARBA00023242"/>
    </source>
</evidence>
<dbReference type="GO" id="GO:0000122">
    <property type="term" value="P:negative regulation of transcription by RNA polymerase II"/>
    <property type="evidence" value="ECO:0007669"/>
    <property type="project" value="TreeGrafter"/>
</dbReference>
<comment type="caution">
    <text evidence="18">The sequence shown here is derived from an EMBL/GenBank/DDBJ whole genome shotgun (WGS) entry which is preliminary data.</text>
</comment>
<dbReference type="PANTHER" id="PTHR31441">
    <property type="entry name" value="FOLLICULIN FAMILY MEMBER"/>
    <property type="match status" value="1"/>
</dbReference>
<protein>
    <recommendedName>
        <fullName evidence="8">Folliculin</fullName>
    </recommendedName>
</protein>
<dbReference type="OrthoDB" id="5599713at2759"/>
<gene>
    <name evidence="18" type="ORF">G9C98_002403</name>
</gene>
<dbReference type="GO" id="GO:1904263">
    <property type="term" value="P:positive regulation of TORC1 signaling"/>
    <property type="evidence" value="ECO:0007669"/>
    <property type="project" value="TreeGrafter"/>
</dbReference>
<feature type="domain" description="UDENN FLCN/SMCR8-type" evidence="17">
    <location>
        <begin position="62"/>
        <end position="518"/>
    </location>
</feature>
<dbReference type="InterPro" id="IPR037520">
    <property type="entry name" value="Folliculin/SMCR8_longin"/>
</dbReference>
<keyword evidence="19" id="KW-1185">Reference proteome</keyword>
<proteinExistence type="inferred from homology"/>
<evidence type="ECO:0000256" key="9">
    <source>
        <dbReference type="ARBA" id="ARBA00022468"/>
    </source>
</evidence>
<evidence type="ECO:0000256" key="4">
    <source>
        <dbReference type="ARBA" id="ARBA00004300"/>
    </source>
</evidence>
<dbReference type="EMBL" id="JAAOIC020000019">
    <property type="protein sequence ID" value="KAG8041415.1"/>
    <property type="molecule type" value="Genomic_DNA"/>
</dbReference>
<dbReference type="InterPro" id="IPR032035">
    <property type="entry name" value="Folliculin_DENN"/>
</dbReference>
<dbReference type="GO" id="GO:0005765">
    <property type="term" value="C:lysosomal membrane"/>
    <property type="evidence" value="ECO:0007669"/>
    <property type="project" value="UniProtKB-SubCell"/>
</dbReference>
<evidence type="ECO:0000256" key="2">
    <source>
        <dbReference type="ARBA" id="ARBA00004138"/>
    </source>
</evidence>
<sequence>MNAVIAMCTFCEIHGPRVIFTTQTYRSFEEKESMKKVRFYGPKQVMQQSLNVCDDLKNECDGCHSLGNVKYLSNEHESKTSFLSARQPLTEDIKFLLEHACIRSLSCELHFGKEGICYFGDENRGHVLSHAFTLKDSQARGIRRSCSFIVFMKDKQFLLNMWPFFVDNLKQIIRELQDFAERKYNSDEAENPERAGRLSSASDRSTGKIPRGLCEITNEKHIFIRIHMWLVWILSAGARHLVEICPISNQDLVESPLTYNYLARDLQSLQGLQGLQDLQGKVGRTTEGSTSAFLLCNQDFKPSPEFIEISKNKLPTFILRNIKSYLTKEQFRQLLYSSLTGIQILVRGPEDKTLEALYALSSLVPRACRRINHLNLQSTTTEYKDINNCNFLGIDSSVAVPVSCSNICRLDIVSDKHRDQLSSDTNPWYMVKWSGVLPNKLPTLLNKLEKYLDNDKLDEVVINKQLLILQQEWANIAKILHTMRGNGHHRNDLTGLIVSLGAGLQDYSLLDCWSMGLPSNPA</sequence>
<dbReference type="GO" id="GO:0005819">
    <property type="term" value="C:spindle"/>
    <property type="evidence" value="ECO:0007669"/>
    <property type="project" value="UniProtKB-SubCell"/>
</dbReference>
<evidence type="ECO:0000259" key="17">
    <source>
        <dbReference type="PROSITE" id="PS51834"/>
    </source>
</evidence>
<evidence type="ECO:0000256" key="1">
    <source>
        <dbReference type="ARBA" id="ARBA00004123"/>
    </source>
</evidence>
<reference evidence="18" key="2">
    <citation type="submission" date="2021-04" db="EMBL/GenBank/DDBJ databases">
        <title>Genome-wide patterns of bracovirus chromosomal integration into multiple host tissues during parasitism.</title>
        <authorList>
            <person name="Chebbi M.A.C."/>
        </authorList>
    </citation>
    <scope>NUCLEOTIDE SEQUENCE</scope>
    <source>
        <tissue evidence="18">Whole body</tissue>
    </source>
</reference>
<evidence type="ECO:0000256" key="10">
    <source>
        <dbReference type="ARBA" id="ARBA00022490"/>
    </source>
</evidence>
<dbReference type="AlphaFoldDB" id="A0A8J5UXB4"/>
<keyword evidence="10" id="KW-0963">Cytoplasm</keyword>
<feature type="region of interest" description="Disordered" evidence="16">
    <location>
        <begin position="185"/>
        <end position="206"/>
    </location>
</feature>
<dbReference type="Pfam" id="PF16692">
    <property type="entry name" value="Folliculin_C"/>
    <property type="match status" value="1"/>
</dbReference>
<name>A0A8J5UXB4_9HYME</name>
<keyword evidence="11" id="KW-0472">Membrane</keyword>